<dbReference type="EC" id="6.3.5.-" evidence="10"/>
<keyword evidence="4 10" id="KW-0547">Nucleotide-binding</keyword>
<evidence type="ECO:0000256" key="10">
    <source>
        <dbReference type="HAMAP-Rule" id="MF_00121"/>
    </source>
</evidence>
<dbReference type="GO" id="GO:0050567">
    <property type="term" value="F:glutaminyl-tRNA synthase (glutamine-hydrolyzing) activity"/>
    <property type="evidence" value="ECO:0007669"/>
    <property type="project" value="UniProtKB-UniRule"/>
</dbReference>
<comment type="caution">
    <text evidence="12">The sequence shown here is derived from an EMBL/GenBank/DDBJ whole genome shotgun (WGS) entry which is preliminary data.</text>
</comment>
<dbReference type="NCBIfam" id="NF004012">
    <property type="entry name" value="PRK05477.1-2"/>
    <property type="match status" value="1"/>
</dbReference>
<dbReference type="GO" id="GO:0006412">
    <property type="term" value="P:translation"/>
    <property type="evidence" value="ECO:0007669"/>
    <property type="project" value="UniProtKB-UniRule"/>
</dbReference>
<dbReference type="Pfam" id="PF02637">
    <property type="entry name" value="GatB_Yqey"/>
    <property type="match status" value="1"/>
</dbReference>
<evidence type="ECO:0000313" key="12">
    <source>
        <dbReference type="EMBL" id="OGY59539.1"/>
    </source>
</evidence>
<dbReference type="PROSITE" id="PS01234">
    <property type="entry name" value="GATB"/>
    <property type="match status" value="1"/>
</dbReference>
<dbReference type="InterPro" id="IPR042114">
    <property type="entry name" value="GatB_C_1"/>
</dbReference>
<accession>A0A1G1Z522</accession>
<dbReference type="EMBL" id="MHIY01000023">
    <property type="protein sequence ID" value="OGY59539.1"/>
    <property type="molecule type" value="Genomic_DNA"/>
</dbReference>
<keyword evidence="5 10" id="KW-0067">ATP-binding</keyword>
<comment type="catalytic activity">
    <reaction evidence="9 10">
        <text>L-glutamyl-tRNA(Gln) + L-glutamine + ATP + H2O = L-glutaminyl-tRNA(Gln) + L-glutamate + ADP + phosphate + H(+)</text>
        <dbReference type="Rhea" id="RHEA:17521"/>
        <dbReference type="Rhea" id="RHEA-COMP:9681"/>
        <dbReference type="Rhea" id="RHEA-COMP:9684"/>
        <dbReference type="ChEBI" id="CHEBI:15377"/>
        <dbReference type="ChEBI" id="CHEBI:15378"/>
        <dbReference type="ChEBI" id="CHEBI:29985"/>
        <dbReference type="ChEBI" id="CHEBI:30616"/>
        <dbReference type="ChEBI" id="CHEBI:43474"/>
        <dbReference type="ChEBI" id="CHEBI:58359"/>
        <dbReference type="ChEBI" id="CHEBI:78520"/>
        <dbReference type="ChEBI" id="CHEBI:78521"/>
        <dbReference type="ChEBI" id="CHEBI:456216"/>
    </reaction>
</comment>
<dbReference type="NCBIfam" id="TIGR00133">
    <property type="entry name" value="gatB"/>
    <property type="match status" value="1"/>
</dbReference>
<proteinExistence type="inferred from homology"/>
<dbReference type="InterPro" id="IPR004413">
    <property type="entry name" value="GatB"/>
</dbReference>
<reference evidence="12 13" key="1">
    <citation type="journal article" date="2016" name="Nat. Commun.">
        <title>Thousands of microbial genomes shed light on interconnected biogeochemical processes in an aquifer system.</title>
        <authorList>
            <person name="Anantharaman K."/>
            <person name="Brown C.T."/>
            <person name="Hug L.A."/>
            <person name="Sharon I."/>
            <person name="Castelle C.J."/>
            <person name="Probst A.J."/>
            <person name="Thomas B.C."/>
            <person name="Singh A."/>
            <person name="Wilkins M.J."/>
            <person name="Karaoz U."/>
            <person name="Brodie E.L."/>
            <person name="Williams K.H."/>
            <person name="Hubbard S.S."/>
            <person name="Banfield J.F."/>
        </authorList>
    </citation>
    <scope>NUCLEOTIDE SEQUENCE [LARGE SCALE GENOMIC DNA]</scope>
</reference>
<comment type="subunit">
    <text evidence="2 10">Heterotrimer of A, B and C subunits.</text>
</comment>
<keyword evidence="6 10" id="KW-0648">Protein biosynthesis</keyword>
<evidence type="ECO:0000256" key="3">
    <source>
        <dbReference type="ARBA" id="ARBA00022598"/>
    </source>
</evidence>
<evidence type="ECO:0000256" key="5">
    <source>
        <dbReference type="ARBA" id="ARBA00022840"/>
    </source>
</evidence>
<evidence type="ECO:0000256" key="7">
    <source>
        <dbReference type="ARBA" id="ARBA00024799"/>
    </source>
</evidence>
<feature type="domain" description="Asn/Gln amidotransferase" evidence="11">
    <location>
        <begin position="327"/>
        <end position="482"/>
    </location>
</feature>
<keyword evidence="3 10" id="KW-0436">Ligase</keyword>
<dbReference type="PANTHER" id="PTHR11659">
    <property type="entry name" value="GLUTAMYL-TRNA GLN AMIDOTRANSFERASE SUBUNIT B MITOCHONDRIAL AND PROKARYOTIC PET112-RELATED"/>
    <property type="match status" value="1"/>
</dbReference>
<evidence type="ECO:0000256" key="2">
    <source>
        <dbReference type="ARBA" id="ARBA00011123"/>
    </source>
</evidence>
<comment type="catalytic activity">
    <reaction evidence="8 10">
        <text>L-aspartyl-tRNA(Asn) + L-glutamine + ATP + H2O = L-asparaginyl-tRNA(Asn) + L-glutamate + ADP + phosphate + 2 H(+)</text>
        <dbReference type="Rhea" id="RHEA:14513"/>
        <dbReference type="Rhea" id="RHEA-COMP:9674"/>
        <dbReference type="Rhea" id="RHEA-COMP:9677"/>
        <dbReference type="ChEBI" id="CHEBI:15377"/>
        <dbReference type="ChEBI" id="CHEBI:15378"/>
        <dbReference type="ChEBI" id="CHEBI:29985"/>
        <dbReference type="ChEBI" id="CHEBI:30616"/>
        <dbReference type="ChEBI" id="CHEBI:43474"/>
        <dbReference type="ChEBI" id="CHEBI:58359"/>
        <dbReference type="ChEBI" id="CHEBI:78515"/>
        <dbReference type="ChEBI" id="CHEBI:78516"/>
        <dbReference type="ChEBI" id="CHEBI:456216"/>
    </reaction>
</comment>
<dbReference type="InterPro" id="IPR023168">
    <property type="entry name" value="GatB_Yqey_C_2"/>
</dbReference>
<evidence type="ECO:0000256" key="1">
    <source>
        <dbReference type="ARBA" id="ARBA00005306"/>
    </source>
</evidence>
<dbReference type="Proteomes" id="UP000178744">
    <property type="component" value="Unassembled WGS sequence"/>
</dbReference>
<evidence type="ECO:0000313" key="13">
    <source>
        <dbReference type="Proteomes" id="UP000178744"/>
    </source>
</evidence>
<evidence type="ECO:0000259" key="11">
    <source>
        <dbReference type="SMART" id="SM00845"/>
    </source>
</evidence>
<dbReference type="AlphaFoldDB" id="A0A1G1Z522"/>
<evidence type="ECO:0000256" key="9">
    <source>
        <dbReference type="ARBA" id="ARBA00047913"/>
    </source>
</evidence>
<dbReference type="InterPro" id="IPR018027">
    <property type="entry name" value="Asn/Gln_amidotransferase"/>
</dbReference>
<comment type="function">
    <text evidence="7 10">Allows the formation of correctly charged Asn-tRNA(Asn) or Gln-tRNA(Gln) through the transamidation of misacylated Asp-tRNA(Asn) or Glu-tRNA(Gln) in organisms which lack either or both of asparaginyl-tRNA or glutaminyl-tRNA synthetases. The reaction takes place in the presence of glutamine and ATP through an activated phospho-Asp-tRNA(Asn) or phospho-Glu-tRNA(Gln).</text>
</comment>
<dbReference type="STRING" id="1797690.A3B23_01105"/>
<dbReference type="GO" id="GO:0005524">
    <property type="term" value="F:ATP binding"/>
    <property type="evidence" value="ECO:0007669"/>
    <property type="project" value="UniProtKB-KW"/>
</dbReference>
<evidence type="ECO:0000256" key="8">
    <source>
        <dbReference type="ARBA" id="ARBA00047380"/>
    </source>
</evidence>
<dbReference type="Gene3D" id="1.10.10.410">
    <property type="match status" value="1"/>
</dbReference>
<sequence>MSMYKPTIGLEIHAELSTRTKMFCRCLNMDSEEPNKNVCPICLAHPGTLPTINHEAVEAVLKLGLALKGKTPPVSKFDRKNYFYPDLPKGYQISQYDLPLVVGGKLAGVKITRVHLEEDTGRLQHGEDGSTYVDFNRAGRALMELVTDPVVQNAEEALVFARELQLMLRYLDISDADMECGLMRVEANISISKDPVKPQGGQGASKLGTKVEVKNLNSFRAVAGAIAYEIKRQEEVLESGGKVVQETRGWDDVKAETYTQRVKEEAHDYRYLPEPDLPQMKFMSDDLEKLRAELPELPEEKRVRFMKEFKLKREQADLLVSDRWLAAFFEETVSELEEEEFKAKDAIGLAFNYLTSDLIGKMAEARLGVKEIKITPENFADLIKLIVSGQLNSRSAKEILAQMFKMGGDPHEFMKSGGMTQISDESELMKIVNEIIAGNPNVVGDYKKGKLPALEALIGRAMGKLKGTGNPEVLRRLFVEELK</sequence>
<dbReference type="NCBIfam" id="NF004014">
    <property type="entry name" value="PRK05477.1-4"/>
    <property type="match status" value="1"/>
</dbReference>
<dbReference type="SUPFAM" id="SSF89095">
    <property type="entry name" value="GatB/YqeY motif"/>
    <property type="match status" value="1"/>
</dbReference>
<dbReference type="InterPro" id="IPR014746">
    <property type="entry name" value="Gln_synth/guanido_kin_cat_dom"/>
</dbReference>
<protein>
    <recommendedName>
        <fullName evidence="10">Aspartyl/glutamyl-tRNA(Asn/Gln) amidotransferase subunit B</fullName>
        <shortName evidence="10">Asp/Glu-ADT subunit B</shortName>
        <ecNumber evidence="10">6.3.5.-</ecNumber>
    </recommendedName>
</protein>
<dbReference type="InterPro" id="IPR006075">
    <property type="entry name" value="Asn/Gln-tRNA_Trfase_suB/E_cat"/>
</dbReference>
<dbReference type="InterPro" id="IPR017958">
    <property type="entry name" value="Gln-tRNA_amidoTrfase_suB_CS"/>
</dbReference>
<gene>
    <name evidence="10" type="primary">gatB</name>
    <name evidence="12" type="ORF">A3B23_01105</name>
</gene>
<dbReference type="InterPro" id="IPR003789">
    <property type="entry name" value="Asn/Gln_tRNA_amidoTrase-B-like"/>
</dbReference>
<dbReference type="HAMAP" id="MF_00121">
    <property type="entry name" value="GatB"/>
    <property type="match status" value="1"/>
</dbReference>
<dbReference type="SUPFAM" id="SSF55931">
    <property type="entry name" value="Glutamine synthetase/guanido kinase"/>
    <property type="match status" value="1"/>
</dbReference>
<evidence type="ECO:0000256" key="6">
    <source>
        <dbReference type="ARBA" id="ARBA00022917"/>
    </source>
</evidence>
<dbReference type="Pfam" id="PF02934">
    <property type="entry name" value="GatB_N"/>
    <property type="match status" value="1"/>
</dbReference>
<name>A0A1G1Z522_9BACT</name>
<dbReference type="InterPro" id="IPR017959">
    <property type="entry name" value="Asn/Gln-tRNA_amidoTrfase_suB/E"/>
</dbReference>
<organism evidence="12 13">
    <name type="scientific">Candidatus Colwellbacteria bacterium RIFCSPLOWO2_01_FULL_48_10</name>
    <dbReference type="NCBI Taxonomy" id="1797690"/>
    <lineage>
        <taxon>Bacteria</taxon>
        <taxon>Candidatus Colwelliibacteriota</taxon>
    </lineage>
</organism>
<dbReference type="Gene3D" id="1.10.150.380">
    <property type="entry name" value="GatB domain, N-terminal subdomain"/>
    <property type="match status" value="1"/>
</dbReference>
<dbReference type="SMART" id="SM00845">
    <property type="entry name" value="GatB_Yqey"/>
    <property type="match status" value="1"/>
</dbReference>
<evidence type="ECO:0000256" key="4">
    <source>
        <dbReference type="ARBA" id="ARBA00022741"/>
    </source>
</evidence>
<dbReference type="GO" id="GO:0050566">
    <property type="term" value="F:asparaginyl-tRNA synthase (glutamine-hydrolyzing) activity"/>
    <property type="evidence" value="ECO:0007669"/>
    <property type="project" value="RHEA"/>
</dbReference>
<comment type="similarity">
    <text evidence="1 10">Belongs to the GatB/GatE family. GatB subfamily.</text>
</comment>